<evidence type="ECO:0000256" key="3">
    <source>
        <dbReference type="ARBA" id="ARBA00018111"/>
    </source>
</evidence>
<comment type="function">
    <text evidence="5">Modulates RecA activity.</text>
</comment>
<dbReference type="PANTHER" id="PTHR33602:SF1">
    <property type="entry name" value="REGULATORY PROTEIN RECX FAMILY PROTEIN"/>
    <property type="match status" value="1"/>
</dbReference>
<evidence type="ECO:0000256" key="4">
    <source>
        <dbReference type="ARBA" id="ARBA00022490"/>
    </source>
</evidence>
<dbReference type="Pfam" id="PF21981">
    <property type="entry name" value="RecX_HTH3"/>
    <property type="match status" value="1"/>
</dbReference>
<dbReference type="GO" id="GO:0006282">
    <property type="term" value="P:regulation of DNA repair"/>
    <property type="evidence" value="ECO:0007669"/>
    <property type="project" value="UniProtKB-UniRule"/>
</dbReference>
<comment type="caution">
    <text evidence="8">The sequence shown here is derived from an EMBL/GenBank/DDBJ whole genome shotgun (WGS) entry which is preliminary data.</text>
</comment>
<gene>
    <name evidence="5" type="primary">recX</name>
    <name evidence="8" type="ORF">A2164_01055</name>
</gene>
<evidence type="ECO:0000259" key="7">
    <source>
        <dbReference type="Pfam" id="PF21981"/>
    </source>
</evidence>
<feature type="domain" description="RecX second three-helical" evidence="6">
    <location>
        <begin position="119"/>
        <end position="160"/>
    </location>
</feature>
<organism evidence="8 9">
    <name type="scientific">Candidatus Curtissbacteria bacterium RBG_13_35_7</name>
    <dbReference type="NCBI Taxonomy" id="1797705"/>
    <lineage>
        <taxon>Bacteria</taxon>
        <taxon>Candidatus Curtissiibacteriota</taxon>
    </lineage>
</organism>
<dbReference type="InterPro" id="IPR003783">
    <property type="entry name" value="Regulatory_RecX"/>
</dbReference>
<dbReference type="PANTHER" id="PTHR33602">
    <property type="entry name" value="REGULATORY PROTEIN RECX FAMILY PROTEIN"/>
    <property type="match status" value="1"/>
</dbReference>
<evidence type="ECO:0000313" key="8">
    <source>
        <dbReference type="EMBL" id="OGD85450.1"/>
    </source>
</evidence>
<accession>A0A1F5G0P7</accession>
<dbReference type="HAMAP" id="MF_01114">
    <property type="entry name" value="RecX"/>
    <property type="match status" value="1"/>
</dbReference>
<name>A0A1F5G0P7_9BACT</name>
<evidence type="ECO:0000259" key="6">
    <source>
        <dbReference type="Pfam" id="PF02631"/>
    </source>
</evidence>
<evidence type="ECO:0000256" key="2">
    <source>
        <dbReference type="ARBA" id="ARBA00009695"/>
    </source>
</evidence>
<comment type="subcellular location">
    <subcellularLocation>
        <location evidence="1 5">Cytoplasm</location>
    </subcellularLocation>
</comment>
<dbReference type="AlphaFoldDB" id="A0A1F5G0P7"/>
<evidence type="ECO:0000256" key="1">
    <source>
        <dbReference type="ARBA" id="ARBA00004496"/>
    </source>
</evidence>
<protein>
    <recommendedName>
        <fullName evidence="3 5">Regulatory protein RecX</fullName>
    </recommendedName>
</protein>
<dbReference type="Gene3D" id="1.10.10.10">
    <property type="entry name" value="Winged helix-like DNA-binding domain superfamily/Winged helix DNA-binding domain"/>
    <property type="match status" value="3"/>
</dbReference>
<sequence length="218" mass="25627">MPQITSIEPQKKNKDRFNIFIDGKFAFGNNMENLIKNQLKVGVNLNIKSIQKIIQKEEISKLTDSSLNFLSFRPRSQQEIKVYLTKKISKNENLPYHQAKESPLIEQIITKLKKYKYINDLEFTTWWIKSRNRSNPKGRFQIKAELIKKGINRDLIEQVLAKYSNQTVLAKKAIEKKLTVWKNLSGNELKKKVYAYLSTRGFDFDTISHIVAYLEKKR</sequence>
<evidence type="ECO:0000256" key="5">
    <source>
        <dbReference type="HAMAP-Rule" id="MF_01114"/>
    </source>
</evidence>
<comment type="similarity">
    <text evidence="2 5">Belongs to the RecX family.</text>
</comment>
<evidence type="ECO:0000313" key="9">
    <source>
        <dbReference type="Proteomes" id="UP000176317"/>
    </source>
</evidence>
<dbReference type="InterPro" id="IPR053924">
    <property type="entry name" value="RecX_HTH_2nd"/>
</dbReference>
<reference evidence="8 9" key="1">
    <citation type="journal article" date="2016" name="Nat. Commun.">
        <title>Thousands of microbial genomes shed light on interconnected biogeochemical processes in an aquifer system.</title>
        <authorList>
            <person name="Anantharaman K."/>
            <person name="Brown C.T."/>
            <person name="Hug L.A."/>
            <person name="Sharon I."/>
            <person name="Castelle C.J."/>
            <person name="Probst A.J."/>
            <person name="Thomas B.C."/>
            <person name="Singh A."/>
            <person name="Wilkins M.J."/>
            <person name="Karaoz U."/>
            <person name="Brodie E.L."/>
            <person name="Williams K.H."/>
            <person name="Hubbard S.S."/>
            <person name="Banfield J.F."/>
        </authorList>
    </citation>
    <scope>NUCLEOTIDE SEQUENCE [LARGE SCALE GENOMIC DNA]</scope>
</reference>
<dbReference type="GO" id="GO:0005737">
    <property type="term" value="C:cytoplasm"/>
    <property type="evidence" value="ECO:0007669"/>
    <property type="project" value="UniProtKB-SubCell"/>
</dbReference>
<dbReference type="InterPro" id="IPR036388">
    <property type="entry name" value="WH-like_DNA-bd_sf"/>
</dbReference>
<feature type="domain" description="RecX third three-helical" evidence="7">
    <location>
        <begin position="169"/>
        <end position="210"/>
    </location>
</feature>
<proteinExistence type="inferred from homology"/>
<dbReference type="Pfam" id="PF02631">
    <property type="entry name" value="RecX_HTH2"/>
    <property type="match status" value="1"/>
</dbReference>
<keyword evidence="4 5" id="KW-0963">Cytoplasm</keyword>
<dbReference type="Proteomes" id="UP000176317">
    <property type="component" value="Unassembled WGS sequence"/>
</dbReference>
<dbReference type="EMBL" id="MFAT01000067">
    <property type="protein sequence ID" value="OGD85450.1"/>
    <property type="molecule type" value="Genomic_DNA"/>
</dbReference>
<dbReference type="InterPro" id="IPR053925">
    <property type="entry name" value="RecX_HTH_3rd"/>
</dbReference>